<dbReference type="EMBL" id="LR590481">
    <property type="protein sequence ID" value="VTQ85961.1"/>
    <property type="molecule type" value="Genomic_DNA"/>
</dbReference>
<dbReference type="Proteomes" id="UP000308489">
    <property type="component" value="Chromosome 1"/>
</dbReference>
<keyword evidence="2" id="KW-0812">Transmembrane</keyword>
<protein>
    <recommendedName>
        <fullName evidence="5">VCBS repeat-containing protein</fullName>
    </recommendedName>
</protein>
<dbReference type="InterPro" id="IPR013517">
    <property type="entry name" value="FG-GAP"/>
</dbReference>
<keyword evidence="2" id="KW-1133">Transmembrane helix</keyword>
<keyword evidence="2" id="KW-0472">Membrane</keyword>
<dbReference type="KEGG" id="hhw:NCTC503_00854"/>
<organism evidence="3 4">
    <name type="scientific">Hathewaya histolytica</name>
    <name type="common">Clostridium histolyticum</name>
    <dbReference type="NCBI Taxonomy" id="1498"/>
    <lineage>
        <taxon>Bacteria</taxon>
        <taxon>Bacillati</taxon>
        <taxon>Bacillota</taxon>
        <taxon>Clostridia</taxon>
        <taxon>Eubacteriales</taxon>
        <taxon>Clostridiaceae</taxon>
        <taxon>Hathewaya</taxon>
    </lineage>
</organism>
<reference evidence="3 4" key="1">
    <citation type="submission" date="2019-05" db="EMBL/GenBank/DDBJ databases">
        <authorList>
            <consortium name="Pathogen Informatics"/>
        </authorList>
    </citation>
    <scope>NUCLEOTIDE SEQUENCE [LARGE SCALE GENOMIC DNA]</scope>
    <source>
        <strain evidence="3 4">NCTC503</strain>
    </source>
</reference>
<accession>A0A4U9R5X0</accession>
<proteinExistence type="predicted"/>
<evidence type="ECO:0000256" key="1">
    <source>
        <dbReference type="ARBA" id="ARBA00022729"/>
    </source>
</evidence>
<sequence>MKLRNSLAIKVILCCFSLFLIFFLHGIIINTSKTTFNMQSKNEIIQKDLNGDGKKDILYVKRDKDKYYIQINTKDNSYQLDPKKDLKTLGTHYDFWPMKVKLKDINRDNIPEIILQSNEKEKPISHIFSYNKDNFENIFSTRNNLIGFIDTKNNQTPKFLCGNFYNGEMYFKNYMLVNNKLTEFNYNYPKNFLGTDLIKDFIIFFSSEEDDKLKERIVACINESLITPVFNQKNNGYKLTFQDASFEDINCDSKGKITKIKWLLNFKGVMDGNAENFIFQLNLKKDKNSNENEDIYKVYFFQKK</sequence>
<evidence type="ECO:0000313" key="3">
    <source>
        <dbReference type="EMBL" id="VTQ85961.1"/>
    </source>
</evidence>
<feature type="transmembrane region" description="Helical" evidence="2">
    <location>
        <begin position="7"/>
        <end position="28"/>
    </location>
</feature>
<dbReference type="RefSeq" id="WP_138209569.1">
    <property type="nucleotide sequence ID" value="NZ_CBCRUQ010000001.1"/>
</dbReference>
<dbReference type="OrthoDB" id="1935191at2"/>
<keyword evidence="4" id="KW-1185">Reference proteome</keyword>
<dbReference type="Pfam" id="PF13517">
    <property type="entry name" value="FG-GAP_3"/>
    <property type="match status" value="1"/>
</dbReference>
<evidence type="ECO:0000313" key="4">
    <source>
        <dbReference type="Proteomes" id="UP000308489"/>
    </source>
</evidence>
<dbReference type="InterPro" id="IPR028994">
    <property type="entry name" value="Integrin_alpha_N"/>
</dbReference>
<evidence type="ECO:0000256" key="2">
    <source>
        <dbReference type="SAM" id="Phobius"/>
    </source>
</evidence>
<dbReference type="AlphaFoldDB" id="A0A4U9R5X0"/>
<dbReference type="SUPFAM" id="SSF69318">
    <property type="entry name" value="Integrin alpha N-terminal domain"/>
    <property type="match status" value="1"/>
</dbReference>
<evidence type="ECO:0008006" key="5">
    <source>
        <dbReference type="Google" id="ProtNLM"/>
    </source>
</evidence>
<keyword evidence="1" id="KW-0732">Signal</keyword>
<gene>
    <name evidence="3" type="ORF">NCTC503_00854</name>
</gene>
<name>A0A4U9R5X0_HATHI</name>